<gene>
    <name evidence="1" type="ORF">Nepgr_008754</name>
</gene>
<protein>
    <submittedName>
        <fullName evidence="1">Uncharacterized protein</fullName>
    </submittedName>
</protein>
<dbReference type="AlphaFoldDB" id="A0AAD3XJK7"/>
<keyword evidence="2" id="KW-1185">Reference proteome</keyword>
<accession>A0AAD3XJK7</accession>
<dbReference type="Proteomes" id="UP001279734">
    <property type="component" value="Unassembled WGS sequence"/>
</dbReference>
<proteinExistence type="predicted"/>
<dbReference type="EMBL" id="BSYO01000006">
    <property type="protein sequence ID" value="GMH06914.1"/>
    <property type="molecule type" value="Genomic_DNA"/>
</dbReference>
<evidence type="ECO:0000313" key="1">
    <source>
        <dbReference type="EMBL" id="GMH06914.1"/>
    </source>
</evidence>
<sequence>MPSLFRWLPVKLVTLHSRMILLHCKNGGNNIQRAYWVFLFLANFFDSIDCAREHTRFLSLSAAGSHEEDGGPNDRADWE</sequence>
<reference evidence="1" key="1">
    <citation type="submission" date="2023-05" db="EMBL/GenBank/DDBJ databases">
        <title>Nepenthes gracilis genome sequencing.</title>
        <authorList>
            <person name="Fukushima K."/>
        </authorList>
    </citation>
    <scope>NUCLEOTIDE SEQUENCE</scope>
    <source>
        <strain evidence="1">SING2019-196</strain>
    </source>
</reference>
<comment type="caution">
    <text evidence="1">The sequence shown here is derived from an EMBL/GenBank/DDBJ whole genome shotgun (WGS) entry which is preliminary data.</text>
</comment>
<evidence type="ECO:0000313" key="2">
    <source>
        <dbReference type="Proteomes" id="UP001279734"/>
    </source>
</evidence>
<name>A0AAD3XJK7_NEPGR</name>
<organism evidence="1 2">
    <name type="scientific">Nepenthes gracilis</name>
    <name type="common">Slender pitcher plant</name>
    <dbReference type="NCBI Taxonomy" id="150966"/>
    <lineage>
        <taxon>Eukaryota</taxon>
        <taxon>Viridiplantae</taxon>
        <taxon>Streptophyta</taxon>
        <taxon>Embryophyta</taxon>
        <taxon>Tracheophyta</taxon>
        <taxon>Spermatophyta</taxon>
        <taxon>Magnoliopsida</taxon>
        <taxon>eudicotyledons</taxon>
        <taxon>Gunneridae</taxon>
        <taxon>Pentapetalae</taxon>
        <taxon>Caryophyllales</taxon>
        <taxon>Nepenthaceae</taxon>
        <taxon>Nepenthes</taxon>
    </lineage>
</organism>